<reference evidence="1 2" key="1">
    <citation type="submission" date="2023-02" db="EMBL/GenBank/DDBJ databases">
        <title>LHISI_Scaffold_Assembly.</title>
        <authorList>
            <person name="Stuart O.P."/>
            <person name="Cleave R."/>
            <person name="Magrath M.J.L."/>
            <person name="Mikheyev A.S."/>
        </authorList>
    </citation>
    <scope>NUCLEOTIDE SEQUENCE [LARGE SCALE GENOMIC DNA]</scope>
    <source>
        <strain evidence="1">Daus_M_001</strain>
        <tissue evidence="1">Leg muscle</tissue>
    </source>
</reference>
<proteinExistence type="predicted"/>
<protein>
    <submittedName>
        <fullName evidence="1">Uncharacterized protein</fullName>
    </submittedName>
</protein>
<evidence type="ECO:0000313" key="2">
    <source>
        <dbReference type="Proteomes" id="UP001159363"/>
    </source>
</evidence>
<organism evidence="1 2">
    <name type="scientific">Dryococelus australis</name>
    <dbReference type="NCBI Taxonomy" id="614101"/>
    <lineage>
        <taxon>Eukaryota</taxon>
        <taxon>Metazoa</taxon>
        <taxon>Ecdysozoa</taxon>
        <taxon>Arthropoda</taxon>
        <taxon>Hexapoda</taxon>
        <taxon>Insecta</taxon>
        <taxon>Pterygota</taxon>
        <taxon>Neoptera</taxon>
        <taxon>Polyneoptera</taxon>
        <taxon>Phasmatodea</taxon>
        <taxon>Verophasmatodea</taxon>
        <taxon>Anareolatae</taxon>
        <taxon>Phasmatidae</taxon>
        <taxon>Eurycanthinae</taxon>
        <taxon>Dryococelus</taxon>
    </lineage>
</organism>
<evidence type="ECO:0000313" key="1">
    <source>
        <dbReference type="EMBL" id="KAJ8880995.1"/>
    </source>
</evidence>
<dbReference type="EMBL" id="JARBHB010000006">
    <property type="protein sequence ID" value="KAJ8880995.1"/>
    <property type="molecule type" value="Genomic_DNA"/>
</dbReference>
<keyword evidence="2" id="KW-1185">Reference proteome</keyword>
<name>A0ABQ9H9L1_9NEOP</name>
<accession>A0ABQ9H9L1</accession>
<sequence length="195" mass="23284">MVWFLLTLVKRKILSRIVDHLPERGHSFLPCDQDFTHIEKRKTRKEVVYAPEQWYEVVEGRGKDFHVHRVSQNYVLDLKSKLQPYFKKSAAYNRRPFSISKYKVFVYDEKYPDKDPVSESHSYVESEMEKYKLLKVPLENDALQAQHAYDTSLPLNPLKYDDVMKLAQKYVPPVHFPFYENLKRADAKECDYDDE</sequence>
<gene>
    <name evidence="1" type="ORF">PR048_017468</name>
</gene>
<dbReference type="Proteomes" id="UP001159363">
    <property type="component" value="Chromosome 5"/>
</dbReference>
<comment type="caution">
    <text evidence="1">The sequence shown here is derived from an EMBL/GenBank/DDBJ whole genome shotgun (WGS) entry which is preliminary data.</text>
</comment>